<accession>A0A839EWV3</accession>
<keyword evidence="5" id="KW-1185">Reference proteome</keyword>
<dbReference type="InterPro" id="IPR006315">
    <property type="entry name" value="OM_autotransptr_brl_dom"/>
</dbReference>
<keyword evidence="1" id="KW-0732">Signal</keyword>
<protein>
    <submittedName>
        <fullName evidence="4">Outer membrane autotransporter protein</fullName>
    </submittedName>
</protein>
<reference evidence="4 5" key="1">
    <citation type="submission" date="2020-07" db="EMBL/GenBank/DDBJ databases">
        <title>Genomic Encyclopedia of Type Strains, Phase IV (KMG-V): Genome sequencing to study the core and pangenomes of soil and plant-associated prokaryotes.</title>
        <authorList>
            <person name="Whitman W."/>
        </authorList>
    </citation>
    <scope>NUCLEOTIDE SEQUENCE [LARGE SCALE GENOMIC DNA]</scope>
    <source>
        <strain evidence="4 5">AN3</strain>
    </source>
</reference>
<feature type="compositionally biased region" description="Gly residues" evidence="2">
    <location>
        <begin position="96"/>
        <end position="132"/>
    </location>
</feature>
<dbReference type="Pfam" id="PF03797">
    <property type="entry name" value="Autotransporter"/>
    <property type="match status" value="1"/>
</dbReference>
<evidence type="ECO:0000313" key="5">
    <source>
        <dbReference type="Proteomes" id="UP000549052"/>
    </source>
</evidence>
<dbReference type="Gene3D" id="2.160.20.20">
    <property type="match status" value="1"/>
</dbReference>
<proteinExistence type="predicted"/>
<evidence type="ECO:0000256" key="1">
    <source>
        <dbReference type="ARBA" id="ARBA00022729"/>
    </source>
</evidence>
<feature type="region of interest" description="Disordered" evidence="2">
    <location>
        <begin position="77"/>
        <end position="132"/>
    </location>
</feature>
<dbReference type="EMBL" id="JACGXN010000010">
    <property type="protein sequence ID" value="MBA8880877.1"/>
    <property type="molecule type" value="Genomic_DNA"/>
</dbReference>
<dbReference type="SUPFAM" id="SSF103515">
    <property type="entry name" value="Autotransporter"/>
    <property type="match status" value="1"/>
</dbReference>
<dbReference type="Gene3D" id="2.40.128.130">
    <property type="entry name" value="Autotransporter beta-domain"/>
    <property type="match status" value="1"/>
</dbReference>
<evidence type="ECO:0000259" key="3">
    <source>
        <dbReference type="PROSITE" id="PS51208"/>
    </source>
</evidence>
<dbReference type="SMART" id="SM00869">
    <property type="entry name" value="Autotransporter"/>
    <property type="match status" value="1"/>
</dbReference>
<comment type="caution">
    <text evidence="4">The sequence shown here is derived from an EMBL/GenBank/DDBJ whole genome shotgun (WGS) entry which is preliminary data.</text>
</comment>
<dbReference type="SUPFAM" id="SSF51126">
    <property type="entry name" value="Pectin lyase-like"/>
    <property type="match status" value="3"/>
</dbReference>
<organism evidence="4 5">
    <name type="scientific">Phyllobacterium myrsinacearum</name>
    <dbReference type="NCBI Taxonomy" id="28101"/>
    <lineage>
        <taxon>Bacteria</taxon>
        <taxon>Pseudomonadati</taxon>
        <taxon>Pseudomonadota</taxon>
        <taxon>Alphaproteobacteria</taxon>
        <taxon>Hyphomicrobiales</taxon>
        <taxon>Phyllobacteriaceae</taxon>
        <taxon>Phyllobacterium</taxon>
    </lineage>
</organism>
<dbReference type="InterPro" id="IPR011050">
    <property type="entry name" value="Pectin_lyase_fold/virulence"/>
</dbReference>
<feature type="domain" description="Autotransporter" evidence="3">
    <location>
        <begin position="1490"/>
        <end position="1765"/>
    </location>
</feature>
<dbReference type="Proteomes" id="UP000549052">
    <property type="component" value="Unassembled WGS sequence"/>
</dbReference>
<sequence>MVGRLGRAHRDMGGILGSYPSTLKCTLDATTALSSIDTGKHSAFRPGNTFASTLATGSVLALLLVSGSAFAGGGDGGGSSGGAGGGIDASHSGQPGQDGQGSAAGGGGGGPGANGGDGSYGSGSGSAGAGGNAGSVAGTNGSAGGDVTDATFAGAGGGGGGAHGYIGATIPTGTFTGGDGGRGGNATGIGVVNTGGDGGGGGAGGYGAVITVGGAGAVLAGDSLAGGQGGKGGDATYEAGDGGDGGAGLAYQGSSLTVEGNLSGGAGGAAGNTTSRANGGDGGIGLILDAGSLVQAGHINGGTGGIGVRSNGSGGTGIYAVRDSVTIINSGSVSGGMSGDTTSRANAIGFAGGVNRLELRKGSEITGNVDATAGTDDTFALGGGVASVFDVSAIGDSAQYRGFEAFEKTGASTWTLTGTTTALMPWTVTGGTLNISSDASLGDIAGIVNLAGGKLQAGTSFSSAHGLLLGSSTSNSIDTNGFDLTLSGVIADGANNNSGNFVDKLGAGTLTLSGANTYSNRTVLNSGTLALRGAGTIGTGNIVVGAGTVFDISQVDASARVIQLNGTASSIINLGSKTLVLGFGNSSSDWSGIIADGGIGGGSGGDVVIAAPGGTVRYFNLQSYTGGTTIASGTLELVGAGALDAAGAMTVNAGTMFNIGGLAPAGTAIGDLNGAGAVALGSKSLTFGTANDGTFSGSFTGTGSLIKQGSGTQTLGGNSTYTGGTTVSNGTLEIEGSLGNTATSVASGATLGGSGSIAGGVTIADGGVIAPGSSAGTMTVGSLQLGGSSFLDYELGQANIVGGGTNDLIEITGGLTLDGTLNVTDIGGFGAGVYRLMNYGGALIDRGLTLGGLPAGVSASDLFVQTNIDGQVNLISSAGAVLNFWDGSNTAMHDNGVNDGGDGVWDAADRSWANMDGSLNGSWNQNFAIFAGVAGTVRVDNTAGDIFFTGMQFMTDGYEIGGGTLTTNTAETVIRTDAGVRTTISAAIAGSGGLVKHDSGTLILSGTNSYTGGTAINGGTLSVSSDVNLGNAAGGLALDGGTIQNTAAFQTGRTVTLGTGGGTFHTNDDLAVSGPISGTGSLTKTGNATLTLTGANSYTGNTLVESGTLIGDVSSIRGNISSDGTVIFSQADNAAFAGNIGGSGNMVKDGDGTLLLGGHSSLDWKIEKGRLNSAAERFGGNVSIDAGSGLIFDQSVNATYAGIVSGSGNLVKSGAAGLVLSGDSAAFTGTTTLASGVLAVNGTLNGTLDVLANGRLQGTGTVGTTILSGTIAPGNSIGTLTVNGDYTQLAGSSYEVEIDPSGKSDLIDVSGAAKIGGGTLFALKAPGGYDAGTRYTVLTAAEVTGTYDVLDQNTPFVDLTLTYDPAAVYLDVTRNAVSFCDVAATGNQCATGNGAESLGPGNPVYHTIAGLPDGETARAAFDQLSGEIHASVKGAMLEDSRFTREAATARIRAAFEGPVSSTLPVFVYRPEGEATAGEGKNASAFAPAPGNVDRFALWAHGFGSWGEIDGDGNAASLGHDTGGFFIGADAPIGNWRIGALAGYGHSSFDLDQRVSSGSGNNYHLGIYGGAQWGALGLRTGAAYTWHRIETARSVSFTGFADRLLADYDAGTTQIFGELGYKIEQGSFDFEPVAGLAYVNLHTDSFAEKGGTAALTSQSSDIDATFTTIGLRTSSSFALATMNASVRGMLGWRHAFGDTTPFAANAFAGGETFVIAGVPIAKDAAILEAGIDLAVSSNATLGVSYSGQIANNTREHGFKADFTMNF</sequence>
<dbReference type="InterPro" id="IPR036709">
    <property type="entry name" value="Autotransporte_beta_dom_sf"/>
</dbReference>
<dbReference type="InterPro" id="IPR005546">
    <property type="entry name" value="Autotransporte_beta"/>
</dbReference>
<dbReference type="RefSeq" id="WP_182551514.1">
    <property type="nucleotide sequence ID" value="NZ_JACGXN010000010.1"/>
</dbReference>
<dbReference type="InterPro" id="IPR013425">
    <property type="entry name" value="Autotrns_rpt"/>
</dbReference>
<dbReference type="PROSITE" id="PS51208">
    <property type="entry name" value="AUTOTRANSPORTER"/>
    <property type="match status" value="1"/>
</dbReference>
<dbReference type="NCBIfam" id="TIGR02601">
    <property type="entry name" value="autotrns_rpt"/>
    <property type="match status" value="5"/>
</dbReference>
<evidence type="ECO:0000313" key="4">
    <source>
        <dbReference type="EMBL" id="MBA8880877.1"/>
    </source>
</evidence>
<dbReference type="NCBIfam" id="TIGR01414">
    <property type="entry name" value="autotrans_barl"/>
    <property type="match status" value="1"/>
</dbReference>
<name>A0A839EWV3_9HYPH</name>
<dbReference type="Pfam" id="PF12951">
    <property type="entry name" value="PATR"/>
    <property type="match status" value="7"/>
</dbReference>
<feature type="compositionally biased region" description="Gly residues" evidence="2">
    <location>
        <begin position="77"/>
        <end position="87"/>
    </location>
</feature>
<gene>
    <name evidence="4" type="ORF">FHW16_004612</name>
</gene>
<dbReference type="InterPro" id="IPR012332">
    <property type="entry name" value="Autotransporter_pectin_lyase_C"/>
</dbReference>
<evidence type="ECO:0000256" key="2">
    <source>
        <dbReference type="SAM" id="MobiDB-lite"/>
    </source>
</evidence>
<dbReference type="GO" id="GO:0019867">
    <property type="term" value="C:outer membrane"/>
    <property type="evidence" value="ECO:0007669"/>
    <property type="project" value="InterPro"/>
</dbReference>